<evidence type="ECO:0000256" key="12">
    <source>
        <dbReference type="HAMAP-Rule" id="MF_01987"/>
    </source>
</evidence>
<dbReference type="RefSeq" id="WP_176612270.1">
    <property type="nucleotide sequence ID" value="NZ_JABXXR010000005.1"/>
</dbReference>
<dbReference type="PROSITE" id="PS00584">
    <property type="entry name" value="PFKB_KINASES_2"/>
    <property type="match status" value="1"/>
</dbReference>
<dbReference type="Gene3D" id="3.40.1190.20">
    <property type="match status" value="1"/>
</dbReference>
<feature type="binding site" evidence="12">
    <location>
        <position position="147"/>
    </location>
    <ligand>
        <name>substrate</name>
    </ligand>
</feature>
<dbReference type="EMBL" id="JABXXR010000005">
    <property type="protein sequence ID" value="NVN39257.1"/>
    <property type="molecule type" value="Genomic_DNA"/>
</dbReference>
<feature type="binding site" evidence="12">
    <location>
        <position position="255"/>
    </location>
    <ligand>
        <name>K(+)</name>
        <dbReference type="ChEBI" id="CHEBI:29103"/>
    </ligand>
</feature>
<dbReference type="GO" id="GO:0005524">
    <property type="term" value="F:ATP binding"/>
    <property type="evidence" value="ECO:0007669"/>
    <property type="project" value="UniProtKB-UniRule"/>
</dbReference>
<evidence type="ECO:0000256" key="7">
    <source>
        <dbReference type="ARBA" id="ARBA00022777"/>
    </source>
</evidence>
<keyword evidence="9 12" id="KW-0460">Magnesium</keyword>
<feature type="binding site" evidence="12">
    <location>
        <position position="261"/>
    </location>
    <ligand>
        <name>substrate</name>
    </ligand>
</feature>
<keyword evidence="10 12" id="KW-0630">Potassium</keyword>
<feature type="binding site" evidence="12">
    <location>
        <begin position="229"/>
        <end position="234"/>
    </location>
    <ligand>
        <name>ATP</name>
        <dbReference type="ChEBI" id="CHEBI:30616"/>
    </ligand>
</feature>
<comment type="caution">
    <text evidence="12">Lacks conserved residue(s) required for the propagation of feature annotation.</text>
</comment>
<comment type="subcellular location">
    <subcellularLocation>
        <location evidence="12">Cytoplasm</location>
    </subcellularLocation>
</comment>
<evidence type="ECO:0000256" key="4">
    <source>
        <dbReference type="ARBA" id="ARBA00022679"/>
    </source>
</evidence>
<dbReference type="GO" id="GO:0004747">
    <property type="term" value="F:ribokinase activity"/>
    <property type="evidence" value="ECO:0007669"/>
    <property type="project" value="UniProtKB-UniRule"/>
</dbReference>
<organism evidence="14 15">
    <name type="scientific">Ameyamaea chiangmaiensis</name>
    <dbReference type="NCBI Taxonomy" id="442969"/>
    <lineage>
        <taxon>Bacteria</taxon>
        <taxon>Pseudomonadati</taxon>
        <taxon>Pseudomonadota</taxon>
        <taxon>Alphaproteobacteria</taxon>
        <taxon>Acetobacterales</taxon>
        <taxon>Acetobacteraceae</taxon>
        <taxon>Ameyamaea</taxon>
    </lineage>
</organism>
<evidence type="ECO:0000256" key="3">
    <source>
        <dbReference type="ARBA" id="ARBA00016943"/>
    </source>
</evidence>
<evidence type="ECO:0000256" key="6">
    <source>
        <dbReference type="ARBA" id="ARBA00022741"/>
    </source>
</evidence>
<feature type="active site" description="Proton acceptor" evidence="12">
    <location>
        <position position="261"/>
    </location>
</feature>
<keyword evidence="11 12" id="KW-0119">Carbohydrate metabolism</keyword>
<dbReference type="GO" id="GO:0046872">
    <property type="term" value="F:metal ion binding"/>
    <property type="evidence" value="ECO:0007669"/>
    <property type="project" value="UniProtKB-KW"/>
</dbReference>
<comment type="similarity">
    <text evidence="12">Belongs to the carbohydrate kinase PfkB family. Ribokinase subfamily.</text>
</comment>
<evidence type="ECO:0000313" key="14">
    <source>
        <dbReference type="EMBL" id="NVN39257.1"/>
    </source>
</evidence>
<comment type="subunit">
    <text evidence="12">Homodimer.</text>
</comment>
<dbReference type="InterPro" id="IPR002139">
    <property type="entry name" value="Ribo/fructo_kinase"/>
</dbReference>
<dbReference type="AlphaFoldDB" id="A0A850P3L7"/>
<dbReference type="InterPro" id="IPR011611">
    <property type="entry name" value="PfkB_dom"/>
</dbReference>
<comment type="caution">
    <text evidence="14">The sequence shown here is derived from an EMBL/GenBank/DDBJ whole genome shotgun (WGS) entry which is preliminary data.</text>
</comment>
<feature type="binding site" evidence="12">
    <location>
        <position position="257"/>
    </location>
    <ligand>
        <name>K(+)</name>
        <dbReference type="ChEBI" id="CHEBI:29103"/>
    </ligand>
</feature>
<comment type="function">
    <text evidence="12">Catalyzes the phosphorylation of ribose at O-5 in a reaction requiring ATP and magnesium. The resulting D-ribose-5-phosphate can then be used either for sythesis of nucleotides, histidine, and tryptophan, or as a component of the pentose phosphate pathway.</text>
</comment>
<feature type="binding site" evidence="12">
    <location>
        <position position="296"/>
    </location>
    <ligand>
        <name>K(+)</name>
        <dbReference type="ChEBI" id="CHEBI:29103"/>
    </ligand>
</feature>
<feature type="domain" description="Carbohydrate kinase PfkB" evidence="13">
    <location>
        <begin position="11"/>
        <end position="303"/>
    </location>
</feature>
<dbReference type="InterPro" id="IPR029056">
    <property type="entry name" value="Ribokinase-like"/>
</dbReference>
<proteinExistence type="inferred from homology"/>
<dbReference type="EC" id="2.7.1.15" evidence="2 12"/>
<feature type="binding site" evidence="12">
    <location>
        <begin position="18"/>
        <end position="20"/>
    </location>
    <ligand>
        <name>substrate</name>
    </ligand>
</feature>
<evidence type="ECO:0000256" key="10">
    <source>
        <dbReference type="ARBA" id="ARBA00022958"/>
    </source>
</evidence>
<evidence type="ECO:0000256" key="2">
    <source>
        <dbReference type="ARBA" id="ARBA00012035"/>
    </source>
</evidence>
<keyword evidence="5 12" id="KW-0479">Metal-binding</keyword>
<evidence type="ECO:0000256" key="1">
    <source>
        <dbReference type="ARBA" id="ARBA00005380"/>
    </source>
</evidence>
<dbReference type="Pfam" id="PF00294">
    <property type="entry name" value="PfkB"/>
    <property type="match status" value="1"/>
</dbReference>
<dbReference type="InterPro" id="IPR011877">
    <property type="entry name" value="Ribokinase"/>
</dbReference>
<dbReference type="UniPathway" id="UPA00916">
    <property type="reaction ID" value="UER00889"/>
</dbReference>
<comment type="activity regulation">
    <text evidence="12">Activated by a monovalent cation that binds near, but not in, the active site. The most likely occupant of the site in vivo is potassium. Ion binding induces a conformational change that may alter substrate affinity.</text>
</comment>
<keyword evidence="4 12" id="KW-0808">Transferase</keyword>
<feature type="binding site" evidence="12">
    <location>
        <position position="294"/>
    </location>
    <ligand>
        <name>K(+)</name>
        <dbReference type="ChEBI" id="CHEBI:29103"/>
    </ligand>
</feature>
<dbReference type="PANTHER" id="PTHR10584:SF166">
    <property type="entry name" value="RIBOKINASE"/>
    <property type="match status" value="1"/>
</dbReference>
<evidence type="ECO:0000256" key="8">
    <source>
        <dbReference type="ARBA" id="ARBA00022840"/>
    </source>
</evidence>
<keyword evidence="7 12" id="KW-0418">Kinase</keyword>
<dbReference type="SUPFAM" id="SSF53613">
    <property type="entry name" value="Ribokinase-like"/>
    <property type="match status" value="1"/>
</dbReference>
<reference evidence="14 15" key="1">
    <citation type="submission" date="2020-06" db="EMBL/GenBank/DDBJ databases">
        <title>Description of novel acetic acid bacteria.</title>
        <authorList>
            <person name="Sombolestani A."/>
        </authorList>
    </citation>
    <scope>NUCLEOTIDE SEQUENCE [LARGE SCALE GENOMIC DNA]</scope>
    <source>
        <strain evidence="14 15">LMG 27010</strain>
    </source>
</reference>
<evidence type="ECO:0000256" key="11">
    <source>
        <dbReference type="ARBA" id="ARBA00023277"/>
    </source>
</evidence>
<dbReference type="GO" id="GO:0005829">
    <property type="term" value="C:cytosol"/>
    <property type="evidence" value="ECO:0007669"/>
    <property type="project" value="TreeGrafter"/>
</dbReference>
<dbReference type="HAMAP" id="MF_01987">
    <property type="entry name" value="Ribokinase"/>
    <property type="match status" value="1"/>
</dbReference>
<sequence>MSDTSLLLPAIVIFGSINIDIVARLEALPKPGETLHAPAAQIGLGGKGANQAAAAARLSGSARLVGQVGNDAFADTARTALARFGVDASALRTDRDHQTGLALIAVDARGENTITVIGGANLSIAPTDLPEFEKVLFPAKVLLLQLEIPLAVVRTAAQAAHTRGVPVILDPAPVPHEPLDPALYALATVMTPNETETERLVGIRPHDAQTAADAAAVFHQRGLARVLIKLGARGVFWSADGESGFIPPFRVTAIDSVAAGDCFNGGLATAMAEGRPFADCVRFAAACGALATTRHGAADAAPTRDEVDELLRSQP</sequence>
<evidence type="ECO:0000259" key="13">
    <source>
        <dbReference type="Pfam" id="PF00294"/>
    </source>
</evidence>
<comment type="catalytic activity">
    <reaction evidence="12">
        <text>D-ribose + ATP = D-ribose 5-phosphate + ADP + H(+)</text>
        <dbReference type="Rhea" id="RHEA:13697"/>
        <dbReference type="ChEBI" id="CHEBI:15378"/>
        <dbReference type="ChEBI" id="CHEBI:30616"/>
        <dbReference type="ChEBI" id="CHEBI:47013"/>
        <dbReference type="ChEBI" id="CHEBI:78346"/>
        <dbReference type="ChEBI" id="CHEBI:456216"/>
        <dbReference type="EC" id="2.7.1.15"/>
    </reaction>
</comment>
<dbReference type="NCBIfam" id="TIGR02152">
    <property type="entry name" value="D_ribokin_bact"/>
    <property type="match status" value="1"/>
</dbReference>
<keyword evidence="15" id="KW-1185">Reference proteome</keyword>
<dbReference type="CDD" id="cd01174">
    <property type="entry name" value="ribokinase"/>
    <property type="match status" value="1"/>
</dbReference>
<keyword evidence="8 12" id="KW-0067">ATP-binding</keyword>
<dbReference type="Proteomes" id="UP000585665">
    <property type="component" value="Unassembled WGS sequence"/>
</dbReference>
<dbReference type="PANTHER" id="PTHR10584">
    <property type="entry name" value="SUGAR KINASE"/>
    <property type="match status" value="1"/>
</dbReference>
<comment type="similarity">
    <text evidence="1">Belongs to the carbohydrate kinase pfkB family.</text>
</comment>
<comment type="pathway">
    <text evidence="12">Carbohydrate metabolism; D-ribose degradation; D-ribose 5-phosphate from beta-D-ribopyranose: step 2/2.</text>
</comment>
<keyword evidence="6 12" id="KW-0547">Nucleotide-binding</keyword>
<feature type="binding site" evidence="12">
    <location>
        <position position="291"/>
    </location>
    <ligand>
        <name>K(+)</name>
        <dbReference type="ChEBI" id="CHEBI:29103"/>
    </ligand>
</feature>
<feature type="binding site" evidence="12">
    <location>
        <position position="193"/>
    </location>
    <ligand>
        <name>ATP</name>
        <dbReference type="ChEBI" id="CHEBI:30616"/>
    </ligand>
</feature>
<keyword evidence="12" id="KW-0963">Cytoplasm</keyword>
<name>A0A850P3L7_9PROT</name>
<accession>A0A850P3L7</accession>
<dbReference type="PRINTS" id="PR00990">
    <property type="entry name" value="RIBOKINASE"/>
</dbReference>
<evidence type="ECO:0000256" key="9">
    <source>
        <dbReference type="ARBA" id="ARBA00022842"/>
    </source>
</evidence>
<dbReference type="GO" id="GO:0019303">
    <property type="term" value="P:D-ribose catabolic process"/>
    <property type="evidence" value="ECO:0007669"/>
    <property type="project" value="UniProtKB-UniRule"/>
</dbReference>
<feature type="binding site" evidence="12">
    <location>
        <begin position="260"/>
        <end position="261"/>
    </location>
    <ligand>
        <name>ATP</name>
        <dbReference type="ChEBI" id="CHEBI:30616"/>
    </ligand>
</feature>
<gene>
    <name evidence="12 14" type="primary">rbsK</name>
    <name evidence="14" type="ORF">HUK82_01580</name>
</gene>
<comment type="cofactor">
    <cofactor evidence="12">
        <name>Mg(2+)</name>
        <dbReference type="ChEBI" id="CHEBI:18420"/>
    </cofactor>
    <text evidence="12">Requires a divalent cation, most likely magnesium in vivo, as an electrophilic catalyst to aid phosphoryl group transfer. It is the chelate of the metal and the nucleotide that is the actual substrate.</text>
</comment>
<dbReference type="InterPro" id="IPR002173">
    <property type="entry name" value="Carboh/pur_kinase_PfkB_CS"/>
</dbReference>
<evidence type="ECO:0000313" key="15">
    <source>
        <dbReference type="Proteomes" id="UP000585665"/>
    </source>
</evidence>
<protein>
    <recommendedName>
        <fullName evidence="3 12">Ribokinase</fullName>
        <shortName evidence="12">RK</shortName>
        <ecNumber evidence="2 12">2.7.1.15</ecNumber>
    </recommendedName>
</protein>
<feature type="binding site" evidence="12">
    <location>
        <begin position="46"/>
        <end position="50"/>
    </location>
    <ligand>
        <name>substrate</name>
    </ligand>
</feature>
<evidence type="ECO:0000256" key="5">
    <source>
        <dbReference type="ARBA" id="ARBA00022723"/>
    </source>
</evidence>